<protein>
    <submittedName>
        <fullName evidence="3">MBL fold metallo-hydrolase</fullName>
    </submittedName>
</protein>
<dbReference type="Gene3D" id="3.60.15.10">
    <property type="entry name" value="Ribonuclease Z/Hydroxyacylglutathione hydrolase-like"/>
    <property type="match status" value="1"/>
</dbReference>
<evidence type="ECO:0000313" key="3">
    <source>
        <dbReference type="EMBL" id="OQW86720.1"/>
    </source>
</evidence>
<sequence length="308" mass="32925">MTTEPAALPAGLTVLERGWLSSNNILIQGEAGTALIDSGYCTHAPQTLALVQSALQGRGLDLLLNTHLHSDHCGGNAALQAAYPKLRTLIPPGQAAFVRDWNPYALSYTPTGQDCPRFTFDAVLQPGTELRLGDVLWQIHAAPGHDTHSVILFEPHSRCLISADALWQRGFGVVFPELDGAAAFDEVAATLDVIAALNPSSVVPGHGAPFTDVAQALGVARQRLASFVTSPHKHIQYAAKVMLKFRLLEAQRITRADLLAWAHGTPYLTHLFAQQFGDAPFAQGLDALVSELVRSGAATTQGTDIFNA</sequence>
<dbReference type="AlphaFoldDB" id="A0A1W9KR52"/>
<dbReference type="InterPro" id="IPR001279">
    <property type="entry name" value="Metallo-B-lactamas"/>
</dbReference>
<accession>A0A1W9KR52</accession>
<organism evidence="3 4">
    <name type="scientific">Rhodoferax ferrireducens</name>
    <dbReference type="NCBI Taxonomy" id="192843"/>
    <lineage>
        <taxon>Bacteria</taxon>
        <taxon>Pseudomonadati</taxon>
        <taxon>Pseudomonadota</taxon>
        <taxon>Betaproteobacteria</taxon>
        <taxon>Burkholderiales</taxon>
        <taxon>Comamonadaceae</taxon>
        <taxon>Rhodoferax</taxon>
    </lineage>
</organism>
<evidence type="ECO:0000313" key="4">
    <source>
        <dbReference type="Proteomes" id="UP000192505"/>
    </source>
</evidence>
<dbReference type="SUPFAM" id="SSF56281">
    <property type="entry name" value="Metallo-hydrolase/oxidoreductase"/>
    <property type="match status" value="1"/>
</dbReference>
<dbReference type="Pfam" id="PF00753">
    <property type="entry name" value="Lactamase_B"/>
    <property type="match status" value="1"/>
</dbReference>
<dbReference type="GO" id="GO:0017001">
    <property type="term" value="P:antibiotic catabolic process"/>
    <property type="evidence" value="ECO:0007669"/>
    <property type="project" value="UniProtKB-ARBA"/>
</dbReference>
<evidence type="ECO:0000256" key="1">
    <source>
        <dbReference type="ARBA" id="ARBA00005250"/>
    </source>
</evidence>
<dbReference type="GO" id="GO:0016787">
    <property type="term" value="F:hydrolase activity"/>
    <property type="evidence" value="ECO:0007669"/>
    <property type="project" value="UniProtKB-KW"/>
</dbReference>
<dbReference type="InterPro" id="IPR050855">
    <property type="entry name" value="NDM-1-like"/>
</dbReference>
<dbReference type="CDD" id="cd06262">
    <property type="entry name" value="metallo-hydrolase-like_MBL-fold"/>
    <property type="match status" value="1"/>
</dbReference>
<evidence type="ECO:0000259" key="2">
    <source>
        <dbReference type="SMART" id="SM00849"/>
    </source>
</evidence>
<dbReference type="Proteomes" id="UP000192505">
    <property type="component" value="Unassembled WGS sequence"/>
</dbReference>
<gene>
    <name evidence="3" type="ORF">BWK72_16345</name>
</gene>
<dbReference type="InterPro" id="IPR036866">
    <property type="entry name" value="RibonucZ/Hydroxyglut_hydro"/>
</dbReference>
<dbReference type="PANTHER" id="PTHR42951">
    <property type="entry name" value="METALLO-BETA-LACTAMASE DOMAIN-CONTAINING"/>
    <property type="match status" value="1"/>
</dbReference>
<keyword evidence="3" id="KW-0378">Hydrolase</keyword>
<dbReference type="EMBL" id="MTEI01000014">
    <property type="protein sequence ID" value="OQW86720.1"/>
    <property type="molecule type" value="Genomic_DNA"/>
</dbReference>
<reference evidence="3 4" key="1">
    <citation type="submission" date="2017-01" db="EMBL/GenBank/DDBJ databases">
        <title>Novel large sulfur bacteria in the metagenomes of groundwater-fed chemosynthetic microbial mats in the Lake Huron basin.</title>
        <authorList>
            <person name="Sharrar A.M."/>
            <person name="Flood B.E."/>
            <person name="Bailey J.V."/>
            <person name="Jones D.S."/>
            <person name="Biddanda B."/>
            <person name="Ruberg S.A."/>
            <person name="Marcus D.N."/>
            <person name="Dick G.J."/>
        </authorList>
    </citation>
    <scope>NUCLEOTIDE SEQUENCE [LARGE SCALE GENOMIC DNA]</scope>
    <source>
        <strain evidence="3">A7</strain>
    </source>
</reference>
<name>A0A1W9KR52_9BURK</name>
<dbReference type="PANTHER" id="PTHR42951:SF4">
    <property type="entry name" value="ACYL-COENZYME A THIOESTERASE MBLAC2"/>
    <property type="match status" value="1"/>
</dbReference>
<comment type="caution">
    <text evidence="3">The sequence shown here is derived from an EMBL/GenBank/DDBJ whole genome shotgun (WGS) entry which is preliminary data.</text>
</comment>
<feature type="domain" description="Metallo-beta-lactamase" evidence="2">
    <location>
        <begin position="21"/>
        <end position="206"/>
    </location>
</feature>
<dbReference type="SMART" id="SM00849">
    <property type="entry name" value="Lactamase_B"/>
    <property type="match status" value="1"/>
</dbReference>
<proteinExistence type="inferred from homology"/>
<comment type="similarity">
    <text evidence="1">Belongs to the metallo-beta-lactamase superfamily. Class-B beta-lactamase family.</text>
</comment>